<protein>
    <submittedName>
        <fullName evidence="8">Polysaccharide biosynthesis protein</fullName>
    </submittedName>
</protein>
<evidence type="ECO:0000256" key="1">
    <source>
        <dbReference type="ARBA" id="ARBA00004651"/>
    </source>
</evidence>
<comment type="similarity">
    <text evidence="2">Belongs to the polysaccharide synthase family.</text>
</comment>
<feature type="transmembrane region" description="Helical" evidence="7">
    <location>
        <begin position="60"/>
        <end position="84"/>
    </location>
</feature>
<dbReference type="STRING" id="797516.HMPREF9104_00008"/>
<evidence type="ECO:0000256" key="7">
    <source>
        <dbReference type="SAM" id="Phobius"/>
    </source>
</evidence>
<accession>H1LBP8</accession>
<evidence type="ECO:0000313" key="8">
    <source>
        <dbReference type="EMBL" id="EHO54725.1"/>
    </source>
</evidence>
<keyword evidence="3" id="KW-1003">Cell membrane</keyword>
<dbReference type="Proteomes" id="UP000005025">
    <property type="component" value="Unassembled WGS sequence"/>
</dbReference>
<feature type="transmembrane region" description="Helical" evidence="7">
    <location>
        <begin position="96"/>
        <end position="115"/>
    </location>
</feature>
<dbReference type="PANTHER" id="PTHR30250:SF10">
    <property type="entry name" value="LIPOPOLYSACCHARIDE BIOSYNTHESIS PROTEIN WZXC"/>
    <property type="match status" value="1"/>
</dbReference>
<dbReference type="GO" id="GO:0005886">
    <property type="term" value="C:plasma membrane"/>
    <property type="evidence" value="ECO:0007669"/>
    <property type="project" value="UniProtKB-SubCell"/>
</dbReference>
<feature type="transmembrane region" description="Helical" evidence="7">
    <location>
        <begin position="338"/>
        <end position="355"/>
    </location>
</feature>
<keyword evidence="6 7" id="KW-0472">Membrane</keyword>
<evidence type="ECO:0000256" key="6">
    <source>
        <dbReference type="ARBA" id="ARBA00023136"/>
    </source>
</evidence>
<feature type="transmembrane region" description="Helical" evidence="7">
    <location>
        <begin position="307"/>
        <end position="332"/>
    </location>
</feature>
<name>H1LBP8_9LACO</name>
<dbReference type="AlphaFoldDB" id="H1LBP8"/>
<sequence length="503" mass="56558">MALFKFTLIKNRKEHGMGTSKKAIVSGMFWTFSERMAEQLVSVVVTIVLARLLTPDQYGTISLVTVFVTLASVFVTNGFGTALIQKEHADALDFSTVFYFGIVFSLAVCLILYFVAEFIAVFYHMPILTPVLRVFSLQLPFSAINSVQQAYVSRGMNFKNFFFATSIGTFFSAIVGITMAYNGFGVWSLVWQSISNTVGNTVVLWFMVKWRPIWAFSFTRLEQLFSYGWKLLVQGFLITLYDNIRSLAIGKFYSARSLAFYTKGNQYPNLIVTNIDTAMGRVLFPAMSKEQSNFFRIKSIARRSTKLSSFIMSPLLIGFASCAKPIVSFLLTDKWLPIVPYIRIICFCLLVRAAQTATLQAIKATGKSNLVLKMDIPVRIVGFIALMISLKFGVIYVALSDVIVEYFCLILYGVATSRTINYGLREIFWDLWLNVLPALIMGLIVLSVDSFLSGCPVIVVLLLDILLGIFAYVVACVILKNESFFYIFSAIKKERSKRLPKEG</sequence>
<feature type="transmembrane region" description="Helical" evidence="7">
    <location>
        <begin position="161"/>
        <end position="183"/>
    </location>
</feature>
<evidence type="ECO:0000256" key="3">
    <source>
        <dbReference type="ARBA" id="ARBA00022475"/>
    </source>
</evidence>
<dbReference type="CDD" id="cd13127">
    <property type="entry name" value="MATE_tuaB_like"/>
    <property type="match status" value="1"/>
</dbReference>
<comment type="subcellular location">
    <subcellularLocation>
        <location evidence="1">Cell membrane</location>
        <topology evidence="1">Multi-pass membrane protein</topology>
    </subcellularLocation>
</comment>
<feature type="transmembrane region" description="Helical" evidence="7">
    <location>
        <begin position="458"/>
        <end position="479"/>
    </location>
</feature>
<feature type="transmembrane region" description="Helical" evidence="7">
    <location>
        <begin position="431"/>
        <end position="452"/>
    </location>
</feature>
<evidence type="ECO:0000256" key="4">
    <source>
        <dbReference type="ARBA" id="ARBA00022692"/>
    </source>
</evidence>
<proteinExistence type="inferred from homology"/>
<evidence type="ECO:0000256" key="5">
    <source>
        <dbReference type="ARBA" id="ARBA00022989"/>
    </source>
</evidence>
<keyword evidence="5 7" id="KW-1133">Transmembrane helix</keyword>
<evidence type="ECO:0000313" key="9">
    <source>
        <dbReference type="Proteomes" id="UP000005025"/>
    </source>
</evidence>
<dbReference type="InterPro" id="IPR050833">
    <property type="entry name" value="Poly_Biosynth_Transport"/>
</dbReference>
<dbReference type="PATRIC" id="fig|797516.3.peg.8"/>
<feature type="transmembrane region" description="Helical" evidence="7">
    <location>
        <begin position="36"/>
        <end position="54"/>
    </location>
</feature>
<organism evidence="8 9">
    <name type="scientific">Lentilactobacillus kisonensis F0435</name>
    <dbReference type="NCBI Taxonomy" id="797516"/>
    <lineage>
        <taxon>Bacteria</taxon>
        <taxon>Bacillati</taxon>
        <taxon>Bacillota</taxon>
        <taxon>Bacilli</taxon>
        <taxon>Lactobacillales</taxon>
        <taxon>Lactobacillaceae</taxon>
        <taxon>Lentilactobacillus</taxon>
    </lineage>
</organism>
<feature type="transmembrane region" description="Helical" evidence="7">
    <location>
        <begin position="376"/>
        <end position="397"/>
    </location>
</feature>
<reference evidence="8 9" key="1">
    <citation type="submission" date="2011-09" db="EMBL/GenBank/DDBJ databases">
        <authorList>
            <person name="Weinstock G."/>
            <person name="Sodergren E."/>
            <person name="Clifton S."/>
            <person name="Fulton L."/>
            <person name="Fulton B."/>
            <person name="Courtney L."/>
            <person name="Fronick C."/>
            <person name="Harrison M."/>
            <person name="Strong C."/>
            <person name="Farmer C."/>
            <person name="Delahaunty K."/>
            <person name="Markovic C."/>
            <person name="Hall O."/>
            <person name="Minx P."/>
            <person name="Tomlinson C."/>
            <person name="Mitreva M."/>
            <person name="Hou S."/>
            <person name="Chen J."/>
            <person name="Wollam A."/>
            <person name="Pepin K.H."/>
            <person name="Johnson M."/>
            <person name="Bhonagiri V."/>
            <person name="Zhang X."/>
            <person name="Suruliraj S."/>
            <person name="Warren W."/>
            <person name="Chinwalla A."/>
            <person name="Mardis E.R."/>
            <person name="Wilson R.K."/>
        </authorList>
    </citation>
    <scope>NUCLEOTIDE SEQUENCE [LARGE SCALE GENOMIC DNA]</scope>
    <source>
        <strain evidence="8 9">F0435</strain>
    </source>
</reference>
<dbReference type="PANTHER" id="PTHR30250">
    <property type="entry name" value="PST FAMILY PREDICTED COLANIC ACID TRANSPORTER"/>
    <property type="match status" value="1"/>
</dbReference>
<keyword evidence="4 7" id="KW-0812">Transmembrane</keyword>
<evidence type="ECO:0000256" key="2">
    <source>
        <dbReference type="ARBA" id="ARBA00007430"/>
    </source>
</evidence>
<gene>
    <name evidence="8" type="ORF">HMPREF9104_00008</name>
</gene>
<dbReference type="EMBL" id="AGRJ01000002">
    <property type="protein sequence ID" value="EHO54725.1"/>
    <property type="molecule type" value="Genomic_DNA"/>
</dbReference>
<feature type="transmembrane region" description="Helical" evidence="7">
    <location>
        <begin position="189"/>
        <end position="208"/>
    </location>
</feature>
<dbReference type="HOGENOM" id="CLU_026911_5_2_9"/>
<comment type="caution">
    <text evidence="8">The sequence shown here is derived from an EMBL/GenBank/DDBJ whole genome shotgun (WGS) entry which is preliminary data.</text>
</comment>
<feature type="transmembrane region" description="Helical" evidence="7">
    <location>
        <begin position="403"/>
        <end position="424"/>
    </location>
</feature>
<dbReference type="Pfam" id="PF13440">
    <property type="entry name" value="Polysacc_synt_3"/>
    <property type="match status" value="1"/>
</dbReference>